<feature type="region of interest" description="Disordered" evidence="1">
    <location>
        <begin position="115"/>
        <end position="135"/>
    </location>
</feature>
<reference evidence="2" key="1">
    <citation type="submission" date="2020-04" db="EMBL/GenBank/DDBJ databases">
        <authorList>
            <person name="Alioto T."/>
            <person name="Alioto T."/>
            <person name="Gomez Garrido J."/>
        </authorList>
    </citation>
    <scope>NUCLEOTIDE SEQUENCE</scope>
    <source>
        <strain evidence="2">A484AB</strain>
    </source>
</reference>
<proteinExistence type="predicted"/>
<dbReference type="AlphaFoldDB" id="A0A6S7HJW9"/>
<comment type="caution">
    <text evidence="2">The sequence shown here is derived from an EMBL/GenBank/DDBJ whole genome shotgun (WGS) entry which is preliminary data.</text>
</comment>
<evidence type="ECO:0000313" key="3">
    <source>
        <dbReference type="Proteomes" id="UP001152795"/>
    </source>
</evidence>
<dbReference type="Proteomes" id="UP001152795">
    <property type="component" value="Unassembled WGS sequence"/>
</dbReference>
<feature type="non-terminal residue" evidence="2">
    <location>
        <position position="1"/>
    </location>
</feature>
<evidence type="ECO:0000313" key="2">
    <source>
        <dbReference type="EMBL" id="CAB3995107.1"/>
    </source>
</evidence>
<name>A0A6S7HJW9_PARCT</name>
<sequence length="184" mass="20889">FHEEDVAGQYDELLLIWDFDVDVLLSTTAMPLAPNYPPDNDDDENSGTCPLLDITRTTCSCSRFPIIGKVLIDLAVFKVPETQMPNNFPPDLDDEFEDQLDEVLEQRLPDIHVSDIDEQDAKQEQNADLEQNDEQEIDEAEQFAELIFMKGTTFHGHFQEALHACKQLMLEGNTPEGHVSHCRA</sequence>
<keyword evidence="3" id="KW-1185">Reference proteome</keyword>
<organism evidence="2 3">
    <name type="scientific">Paramuricea clavata</name>
    <name type="common">Red gorgonian</name>
    <name type="synonym">Violescent sea-whip</name>
    <dbReference type="NCBI Taxonomy" id="317549"/>
    <lineage>
        <taxon>Eukaryota</taxon>
        <taxon>Metazoa</taxon>
        <taxon>Cnidaria</taxon>
        <taxon>Anthozoa</taxon>
        <taxon>Octocorallia</taxon>
        <taxon>Malacalcyonacea</taxon>
        <taxon>Plexauridae</taxon>
        <taxon>Paramuricea</taxon>
    </lineage>
</organism>
<gene>
    <name evidence="2" type="ORF">PACLA_8A041116</name>
</gene>
<feature type="compositionally biased region" description="Basic and acidic residues" evidence="1">
    <location>
        <begin position="115"/>
        <end position="125"/>
    </location>
</feature>
<evidence type="ECO:0000256" key="1">
    <source>
        <dbReference type="SAM" id="MobiDB-lite"/>
    </source>
</evidence>
<dbReference type="EMBL" id="CACRXK020002598">
    <property type="protein sequence ID" value="CAB3995107.1"/>
    <property type="molecule type" value="Genomic_DNA"/>
</dbReference>
<accession>A0A6S7HJW9</accession>
<protein>
    <submittedName>
        <fullName evidence="2">Uncharacterized protein</fullName>
    </submittedName>
</protein>